<reference evidence="1 2" key="1">
    <citation type="journal article" date="2015" name="Int. J. Syst. Evol. Microbiol.">
        <title>Chryseobacterium sediminis sp. nov., isolated from a river sediment.</title>
        <authorList>
            <person name="Kampfer P."/>
            <person name="Busse H.J."/>
            <person name="McInroy J.A."/>
            <person name="Glaeser S.P."/>
        </authorList>
    </citation>
    <scope>NUCLEOTIDE SEQUENCE [LARGE SCALE GENOMIC DNA]</scope>
    <source>
        <strain evidence="1 2">IMT-174</strain>
    </source>
</reference>
<evidence type="ECO:0000313" key="1">
    <source>
        <dbReference type="EMBL" id="KAA2222916.1"/>
    </source>
</evidence>
<sequence length="134" mass="15329">MNSDNGIYTFDDSKDSMKVIVYHISQEDKKLLALANRKKHKITIIINSLSEATVHFAEAKDAVIIIDQENLVSNRLIFKLISFGIRYFIFRFQEQAPVDVSIIQDAGLKYITITDSTFKISSIIKILDAWEKSD</sequence>
<accession>A0A5B2U914</accession>
<dbReference type="AlphaFoldDB" id="A0A5B2U914"/>
<proteinExistence type="predicted"/>
<dbReference type="Proteomes" id="UP000323082">
    <property type="component" value="Unassembled WGS sequence"/>
</dbReference>
<organism evidence="1 2">
    <name type="scientific">Chryseobacterium sediminis</name>
    <dbReference type="NCBI Taxonomy" id="1679494"/>
    <lineage>
        <taxon>Bacteria</taxon>
        <taxon>Pseudomonadati</taxon>
        <taxon>Bacteroidota</taxon>
        <taxon>Flavobacteriia</taxon>
        <taxon>Flavobacteriales</taxon>
        <taxon>Weeksellaceae</taxon>
        <taxon>Chryseobacterium group</taxon>
        <taxon>Chryseobacterium</taxon>
    </lineage>
</organism>
<dbReference type="EMBL" id="VUNZ01000001">
    <property type="protein sequence ID" value="KAA2222916.1"/>
    <property type="molecule type" value="Genomic_DNA"/>
</dbReference>
<evidence type="ECO:0000313" key="2">
    <source>
        <dbReference type="Proteomes" id="UP000323082"/>
    </source>
</evidence>
<dbReference type="Gene3D" id="3.40.50.720">
    <property type="entry name" value="NAD(P)-binding Rossmann-like Domain"/>
    <property type="match status" value="1"/>
</dbReference>
<name>A0A5B2U914_9FLAO</name>
<dbReference type="OrthoDB" id="1522997at2"/>
<gene>
    <name evidence="1" type="ORF">FW780_01570</name>
</gene>
<comment type="caution">
    <text evidence="1">The sequence shown here is derived from an EMBL/GenBank/DDBJ whole genome shotgun (WGS) entry which is preliminary data.</text>
</comment>
<protein>
    <submittedName>
        <fullName evidence="1">Uncharacterized protein</fullName>
    </submittedName>
</protein>